<evidence type="ECO:0000313" key="3">
    <source>
        <dbReference type="Proteomes" id="UP001500469"/>
    </source>
</evidence>
<reference evidence="2 3" key="1">
    <citation type="journal article" date="2019" name="Int. J. Syst. Evol. Microbiol.">
        <title>The Global Catalogue of Microorganisms (GCM) 10K type strain sequencing project: providing services to taxonomists for standard genome sequencing and annotation.</title>
        <authorList>
            <consortium name="The Broad Institute Genomics Platform"/>
            <consortium name="The Broad Institute Genome Sequencing Center for Infectious Disease"/>
            <person name="Wu L."/>
            <person name="Ma J."/>
        </authorList>
    </citation>
    <scope>NUCLEOTIDE SEQUENCE [LARGE SCALE GENOMIC DNA]</scope>
    <source>
        <strain evidence="2 3">JCM 16112</strain>
    </source>
</reference>
<dbReference type="Pfam" id="PF04480">
    <property type="entry name" value="DUF559"/>
    <property type="match status" value="1"/>
</dbReference>
<organism evidence="2 3">
    <name type="scientific">Algoriphagus jejuensis</name>
    <dbReference type="NCBI Taxonomy" id="419934"/>
    <lineage>
        <taxon>Bacteria</taxon>
        <taxon>Pseudomonadati</taxon>
        <taxon>Bacteroidota</taxon>
        <taxon>Cytophagia</taxon>
        <taxon>Cytophagales</taxon>
        <taxon>Cyclobacteriaceae</taxon>
        <taxon>Algoriphagus</taxon>
    </lineage>
</organism>
<accession>A0ABN1N0K8</accession>
<evidence type="ECO:0000259" key="1">
    <source>
        <dbReference type="Pfam" id="PF04480"/>
    </source>
</evidence>
<dbReference type="InterPro" id="IPR007569">
    <property type="entry name" value="DUF559"/>
</dbReference>
<dbReference type="RefSeq" id="WP_343850944.1">
    <property type="nucleotide sequence ID" value="NZ_BAAAFI010000008.1"/>
</dbReference>
<dbReference type="EMBL" id="BAAAFI010000008">
    <property type="protein sequence ID" value="GAA0878990.1"/>
    <property type="molecule type" value="Genomic_DNA"/>
</dbReference>
<name>A0ABN1N0K8_9BACT</name>
<feature type="domain" description="DUF559" evidence="1">
    <location>
        <begin position="16"/>
        <end position="121"/>
    </location>
</feature>
<dbReference type="InterPro" id="IPR047216">
    <property type="entry name" value="Endonuclease_DUF559_bact"/>
</dbReference>
<dbReference type="PANTHER" id="PTHR38590:SF1">
    <property type="entry name" value="BLL0828 PROTEIN"/>
    <property type="match status" value="1"/>
</dbReference>
<comment type="caution">
    <text evidence="2">The sequence shown here is derived from an EMBL/GenBank/DDBJ whole genome shotgun (WGS) entry which is preliminary data.</text>
</comment>
<gene>
    <name evidence="2" type="ORF">GCM10009119_19580</name>
</gene>
<evidence type="ECO:0000313" key="2">
    <source>
        <dbReference type="EMBL" id="GAA0878990.1"/>
    </source>
</evidence>
<dbReference type="PANTHER" id="PTHR38590">
    <property type="entry name" value="BLL0828 PROTEIN"/>
    <property type="match status" value="1"/>
</dbReference>
<dbReference type="CDD" id="cd01038">
    <property type="entry name" value="Endonuclease_DUF559"/>
    <property type="match status" value="1"/>
</dbReference>
<sequence>MTYSGNLFYGASSITHQRARELRQVLTPAERLLWEVLKNRQLGGYKFRRQHPISCYIADFYCHELLLVIELDGEVHDGIGQQEHDRSRDQVIQEFSIQILRFKNEEVLNELEKVLERIKALLP</sequence>
<dbReference type="SUPFAM" id="SSF52980">
    <property type="entry name" value="Restriction endonuclease-like"/>
    <property type="match status" value="1"/>
</dbReference>
<dbReference type="Gene3D" id="3.40.960.10">
    <property type="entry name" value="VSR Endonuclease"/>
    <property type="match status" value="1"/>
</dbReference>
<dbReference type="Proteomes" id="UP001500469">
    <property type="component" value="Unassembled WGS sequence"/>
</dbReference>
<keyword evidence="3" id="KW-1185">Reference proteome</keyword>
<protein>
    <recommendedName>
        <fullName evidence="1">DUF559 domain-containing protein</fullName>
    </recommendedName>
</protein>
<dbReference type="InterPro" id="IPR011335">
    <property type="entry name" value="Restrct_endonuc-II-like"/>
</dbReference>
<proteinExistence type="predicted"/>